<dbReference type="PATRIC" id="fig|1214101.3.peg.7133"/>
<protein>
    <submittedName>
        <fullName evidence="2">Putative membrane protein</fullName>
    </submittedName>
</protein>
<name>K4RD93_STRDJ</name>
<dbReference type="KEGG" id="sdv:BN159_7043"/>
<keyword evidence="1" id="KW-1133">Transmembrane helix</keyword>
<keyword evidence="3" id="KW-1185">Reference proteome</keyword>
<proteinExistence type="predicted"/>
<accession>K4RD93</accession>
<gene>
    <name evidence="2" type="ORF">BN159_7043</name>
</gene>
<feature type="transmembrane region" description="Helical" evidence="1">
    <location>
        <begin position="28"/>
        <end position="49"/>
    </location>
</feature>
<organism evidence="2 3">
    <name type="scientific">Streptomyces davaonensis (strain DSM 101723 / JCM 4913 / KCC S-0913 / 768)</name>
    <dbReference type="NCBI Taxonomy" id="1214101"/>
    <lineage>
        <taxon>Bacteria</taxon>
        <taxon>Bacillati</taxon>
        <taxon>Actinomycetota</taxon>
        <taxon>Actinomycetes</taxon>
        <taxon>Kitasatosporales</taxon>
        <taxon>Streptomycetaceae</taxon>
        <taxon>Streptomyces</taxon>
    </lineage>
</organism>
<dbReference type="eggNOG" id="ENOG502ZE9T">
    <property type="taxonomic scope" value="Bacteria"/>
</dbReference>
<dbReference type="HOGENOM" id="CLU_206032_0_0_11"/>
<evidence type="ECO:0000256" key="1">
    <source>
        <dbReference type="SAM" id="Phobius"/>
    </source>
</evidence>
<reference evidence="2 3" key="1">
    <citation type="journal article" date="2012" name="J. Bacteriol.">
        <title>Genome sequence of the bacterium Streptomyces davawensis JCM 4913 and heterologous production of the unique antibiotic roseoflavin.</title>
        <authorList>
            <person name="Jankowitsch F."/>
            <person name="Schwarz J."/>
            <person name="Ruckert C."/>
            <person name="Gust B."/>
            <person name="Szczepanowski R."/>
            <person name="Blom J."/>
            <person name="Pelzer S."/>
            <person name="Kalinowski J."/>
            <person name="Mack M."/>
        </authorList>
    </citation>
    <scope>NUCLEOTIDE SEQUENCE [LARGE SCALE GENOMIC DNA]</scope>
    <source>
        <strain evidence="3">DSM 101723 / JCM 4913 / KCC S-0913 / 768</strain>
    </source>
</reference>
<keyword evidence="1" id="KW-0812">Transmembrane</keyword>
<evidence type="ECO:0000313" key="2">
    <source>
        <dbReference type="EMBL" id="CCK31422.1"/>
    </source>
</evidence>
<evidence type="ECO:0000313" key="3">
    <source>
        <dbReference type="Proteomes" id="UP000008043"/>
    </source>
</evidence>
<dbReference type="STRING" id="1214101.BN159_7043"/>
<dbReference type="Proteomes" id="UP000008043">
    <property type="component" value="Chromosome"/>
</dbReference>
<sequence>MLDTTQGETAPPQDEPRGCLFALSQPPLMIFLAVIGCLLLMAALHDLLLL</sequence>
<keyword evidence="1" id="KW-0472">Membrane</keyword>
<dbReference type="AlphaFoldDB" id="K4RD93"/>
<dbReference type="EMBL" id="HE971709">
    <property type="protein sequence ID" value="CCK31422.1"/>
    <property type="molecule type" value="Genomic_DNA"/>
</dbReference>